<keyword evidence="4" id="KW-0238">DNA-binding</keyword>
<sequence>MAEPQLASEADDDSDDPRALETLVGDWSYLPDIAERYGVALSRVRRFLADRELLTHRVGPNRALAVPTDFLGPDGPRPELKGTFTVLADGGMSDVEIIRWLHSVDTSLPGGSTPLAALSAGFKTEVRRRAQALAF</sequence>
<comment type="caution">
    <text evidence="4">The sequence shown here is derived from an EMBL/GenBank/DDBJ whole genome shotgun (WGS) entry which is preliminary data.</text>
</comment>
<name>A0A935M864_9MICO</name>
<dbReference type="InterPro" id="IPR041098">
    <property type="entry name" value="Rv2175c_C"/>
</dbReference>
<feature type="domain" description="Rv2175c C-terminal" evidence="1">
    <location>
        <begin position="79"/>
        <end position="134"/>
    </location>
</feature>
<evidence type="ECO:0000313" key="4">
    <source>
        <dbReference type="EMBL" id="MBK7274614.1"/>
    </source>
</evidence>
<protein>
    <submittedName>
        <fullName evidence="4">DNA-binding protein</fullName>
    </submittedName>
</protein>
<evidence type="ECO:0000313" key="5">
    <source>
        <dbReference type="EMBL" id="MBL0004612.1"/>
    </source>
</evidence>
<evidence type="ECO:0000313" key="6">
    <source>
        <dbReference type="Proteomes" id="UP000718281"/>
    </source>
</evidence>
<dbReference type="Proteomes" id="UP000718281">
    <property type="component" value="Unassembled WGS sequence"/>
</dbReference>
<dbReference type="Proteomes" id="UP000726105">
    <property type="component" value="Unassembled WGS sequence"/>
</dbReference>
<accession>A0A935M864</accession>
<dbReference type="EMBL" id="JADIXZ010000006">
    <property type="protein sequence ID" value="MBK6301960.1"/>
    <property type="molecule type" value="Genomic_DNA"/>
</dbReference>
<dbReference type="InterPro" id="IPR048576">
    <property type="entry name" value="Rv2175c_wHTH"/>
</dbReference>
<evidence type="ECO:0000313" key="3">
    <source>
        <dbReference type="EMBL" id="MBK6301960.1"/>
    </source>
</evidence>
<evidence type="ECO:0000313" key="7">
    <source>
        <dbReference type="Proteomes" id="UP000726105"/>
    </source>
</evidence>
<gene>
    <name evidence="3" type="ORF">IPF40_13280</name>
    <name evidence="4" type="ORF">IPI13_16155</name>
    <name evidence="5" type="ORF">IPP00_11690</name>
</gene>
<feature type="domain" description="DNA-binding protein Rv2175c wHTH" evidence="2">
    <location>
        <begin position="29"/>
        <end position="71"/>
    </location>
</feature>
<reference evidence="6 7" key="1">
    <citation type="submission" date="2020-10" db="EMBL/GenBank/DDBJ databases">
        <title>Connecting structure to function with the recovery of over 1000 high-quality activated sludge metagenome-assembled genomes encoding full-length rRNA genes using long-read sequencing.</title>
        <authorList>
            <person name="Singleton C.M."/>
            <person name="Petriglieri F."/>
            <person name="Kristensen J.M."/>
            <person name="Kirkegaard R.H."/>
            <person name="Michaelsen T.Y."/>
            <person name="Andersen M.H."/>
            <person name="Karst S.M."/>
            <person name="Dueholm M.S."/>
            <person name="Nielsen P.H."/>
            <person name="Albertsen M."/>
        </authorList>
    </citation>
    <scope>NUCLEOTIDE SEQUENCE [LARGE SCALE GENOMIC DNA]</scope>
    <source>
        <strain evidence="3">AalE_18-Q3-R2-46_BAT3C.188</strain>
        <strain evidence="4">Ega_18-Q3-R5-49_MAXAC.001</strain>
        <strain evidence="5">Ribe_18-Q3-R11-54_MAXAC.001</strain>
    </source>
</reference>
<evidence type="ECO:0000259" key="2">
    <source>
        <dbReference type="Pfam" id="PF21531"/>
    </source>
</evidence>
<dbReference type="Pfam" id="PF21531">
    <property type="entry name" value="Rv2175c_wHTH"/>
    <property type="match status" value="1"/>
</dbReference>
<dbReference type="Proteomes" id="UP000886632">
    <property type="component" value="Unassembled WGS sequence"/>
</dbReference>
<dbReference type="AlphaFoldDB" id="A0A935M864"/>
<dbReference type="EMBL" id="JADJIB010000010">
    <property type="protein sequence ID" value="MBK7274614.1"/>
    <property type="molecule type" value="Genomic_DNA"/>
</dbReference>
<evidence type="ECO:0000259" key="1">
    <source>
        <dbReference type="Pfam" id="PF18367"/>
    </source>
</evidence>
<dbReference type="Pfam" id="PF18367">
    <property type="entry name" value="Rv2175c_C"/>
    <property type="match status" value="1"/>
</dbReference>
<dbReference type="EMBL" id="JADKGK010000020">
    <property type="protein sequence ID" value="MBL0004612.1"/>
    <property type="molecule type" value="Genomic_DNA"/>
</dbReference>
<organism evidence="4 7">
    <name type="scientific">Candidatus Phosphoribacter hodrii</name>
    <dbReference type="NCBI Taxonomy" id="2953743"/>
    <lineage>
        <taxon>Bacteria</taxon>
        <taxon>Bacillati</taxon>
        <taxon>Actinomycetota</taxon>
        <taxon>Actinomycetes</taxon>
        <taxon>Micrococcales</taxon>
        <taxon>Dermatophilaceae</taxon>
        <taxon>Candidatus Phosphoribacter</taxon>
    </lineage>
</organism>
<proteinExistence type="predicted"/>
<dbReference type="GO" id="GO:0003677">
    <property type="term" value="F:DNA binding"/>
    <property type="evidence" value="ECO:0007669"/>
    <property type="project" value="UniProtKB-KW"/>
</dbReference>